<dbReference type="Pfam" id="PF08241">
    <property type="entry name" value="Methyltransf_11"/>
    <property type="match status" value="1"/>
</dbReference>
<reference evidence="3 4" key="1">
    <citation type="submission" date="2016-10" db="EMBL/GenBank/DDBJ databases">
        <authorList>
            <person name="de Groot N.N."/>
        </authorList>
    </citation>
    <scope>NUCLEOTIDE SEQUENCE [LARGE SCALE GENOMIC DNA]</scope>
    <source>
        <strain evidence="3 4">DSM 25186</strain>
    </source>
</reference>
<keyword evidence="4" id="KW-1185">Reference proteome</keyword>
<feature type="transmembrane region" description="Helical" evidence="1">
    <location>
        <begin position="46"/>
        <end position="69"/>
    </location>
</feature>
<evidence type="ECO:0000313" key="3">
    <source>
        <dbReference type="EMBL" id="SDJ98642.1"/>
    </source>
</evidence>
<feature type="domain" description="Methyltransferase type 11" evidence="2">
    <location>
        <begin position="127"/>
        <end position="193"/>
    </location>
</feature>
<keyword evidence="1" id="KW-0472">Membrane</keyword>
<sequence>MVTGRTPFQGIRNILRFNYHFYLIALGGILSLGVVIRWLPVSYRPFFGLLCGMAVSTTLVSLLVSFYVYDLSSLYQLQWLEVPKTPQRLVNIHAGFDESSVLLKEKFPTTDLIIFDFYDPARHTEVSIRRARKAYPPHPDTQHIRTDRLPLPDQYADLMCVLFAAHEIRNAKERIQFFQELHRSLQSDGHVVVVEHLRDIFNFISYTIGVFHFFPEPTWRKTFILGGFRIRQRKKITPFVTCYVLEKDGTAP</sequence>
<accession>A0A1G8Y735</accession>
<dbReference type="EMBL" id="FNFO01000001">
    <property type="protein sequence ID" value="SDJ98642.1"/>
    <property type="molecule type" value="Genomic_DNA"/>
</dbReference>
<evidence type="ECO:0000313" key="4">
    <source>
        <dbReference type="Proteomes" id="UP000198510"/>
    </source>
</evidence>
<dbReference type="InterPro" id="IPR013216">
    <property type="entry name" value="Methyltransf_11"/>
</dbReference>
<keyword evidence="1" id="KW-0812">Transmembrane</keyword>
<name>A0A1G8Y735_9BACT</name>
<feature type="transmembrane region" description="Helical" evidence="1">
    <location>
        <begin position="21"/>
        <end position="40"/>
    </location>
</feature>
<keyword evidence="1" id="KW-1133">Transmembrane helix</keyword>
<dbReference type="InterPro" id="IPR029063">
    <property type="entry name" value="SAM-dependent_MTases_sf"/>
</dbReference>
<dbReference type="OrthoDB" id="9810615at2"/>
<dbReference type="AlphaFoldDB" id="A0A1G8Y735"/>
<gene>
    <name evidence="3" type="ORF">SAMN05421823_101588</name>
</gene>
<dbReference type="GO" id="GO:0008757">
    <property type="term" value="F:S-adenosylmethionine-dependent methyltransferase activity"/>
    <property type="evidence" value="ECO:0007669"/>
    <property type="project" value="InterPro"/>
</dbReference>
<keyword evidence="3" id="KW-0808">Transferase</keyword>
<proteinExistence type="predicted"/>
<dbReference type="Proteomes" id="UP000198510">
    <property type="component" value="Unassembled WGS sequence"/>
</dbReference>
<keyword evidence="3" id="KW-0489">Methyltransferase</keyword>
<evidence type="ECO:0000259" key="2">
    <source>
        <dbReference type="Pfam" id="PF08241"/>
    </source>
</evidence>
<organism evidence="3 4">
    <name type="scientific">Catalinimonas alkaloidigena</name>
    <dbReference type="NCBI Taxonomy" id="1075417"/>
    <lineage>
        <taxon>Bacteria</taxon>
        <taxon>Pseudomonadati</taxon>
        <taxon>Bacteroidota</taxon>
        <taxon>Cytophagia</taxon>
        <taxon>Cytophagales</taxon>
        <taxon>Catalimonadaceae</taxon>
        <taxon>Catalinimonas</taxon>
    </lineage>
</organism>
<dbReference type="GO" id="GO:0032259">
    <property type="term" value="P:methylation"/>
    <property type="evidence" value="ECO:0007669"/>
    <property type="project" value="UniProtKB-KW"/>
</dbReference>
<protein>
    <submittedName>
        <fullName evidence="3">Methyltransferase domain-containing protein</fullName>
    </submittedName>
</protein>
<dbReference type="STRING" id="1075417.SAMN05421823_101588"/>
<dbReference type="Gene3D" id="3.40.50.150">
    <property type="entry name" value="Vaccinia Virus protein VP39"/>
    <property type="match status" value="1"/>
</dbReference>
<evidence type="ECO:0000256" key="1">
    <source>
        <dbReference type="SAM" id="Phobius"/>
    </source>
</evidence>
<dbReference type="SUPFAM" id="SSF53335">
    <property type="entry name" value="S-adenosyl-L-methionine-dependent methyltransferases"/>
    <property type="match status" value="1"/>
</dbReference>